<dbReference type="InterPro" id="IPR045062">
    <property type="entry name" value="Cyt_c_biogenesis_CcsA/CcmC"/>
</dbReference>
<evidence type="ECO:0000259" key="7">
    <source>
        <dbReference type="Pfam" id="PF01578"/>
    </source>
</evidence>
<evidence type="ECO:0000256" key="5">
    <source>
        <dbReference type="ARBA" id="ARBA00023136"/>
    </source>
</evidence>
<dbReference type="KEGG" id="mph:MLP_47910"/>
<evidence type="ECO:0000313" key="9">
    <source>
        <dbReference type="Proteomes" id="UP000007947"/>
    </source>
</evidence>
<reference evidence="8 9" key="1">
    <citation type="submission" date="2011-05" db="EMBL/GenBank/DDBJ databases">
        <title>Whole genome sequence of Microlunatus phosphovorus NM-1.</title>
        <authorList>
            <person name="Hosoyama A."/>
            <person name="Sasaki K."/>
            <person name="Harada T."/>
            <person name="Igarashi R."/>
            <person name="Kawakoshi A."/>
            <person name="Sasagawa M."/>
            <person name="Fukada J."/>
            <person name="Nakamura S."/>
            <person name="Katano Y."/>
            <person name="Hanada S."/>
            <person name="Kamagata Y."/>
            <person name="Nakamura N."/>
            <person name="Yamazaki S."/>
            <person name="Fujita N."/>
        </authorList>
    </citation>
    <scope>NUCLEOTIDE SEQUENCE [LARGE SCALE GENOMIC DNA]</scope>
    <source>
        <strain evidence="9">ATCC 700054 / DSM 10555 / JCM 9379 / NBRC 101784 / NCIMB 13414 / VKM Ac-1990 / NM-1</strain>
    </source>
</reference>
<dbReference type="EMBL" id="AP012204">
    <property type="protein sequence ID" value="BAK37805.1"/>
    <property type="molecule type" value="Genomic_DNA"/>
</dbReference>
<proteinExistence type="predicted"/>
<gene>
    <name evidence="8" type="primary">resC</name>
    <name evidence="8" type="ordered locus">MLP_47910</name>
</gene>
<dbReference type="eggNOG" id="COG0755">
    <property type="taxonomic scope" value="Bacteria"/>
</dbReference>
<evidence type="ECO:0000256" key="2">
    <source>
        <dbReference type="ARBA" id="ARBA00022692"/>
    </source>
</evidence>
<feature type="transmembrane region" description="Helical" evidence="6">
    <location>
        <begin position="173"/>
        <end position="196"/>
    </location>
</feature>
<feature type="transmembrane region" description="Helical" evidence="6">
    <location>
        <begin position="111"/>
        <end position="133"/>
    </location>
</feature>
<feature type="transmembrane region" description="Helical" evidence="6">
    <location>
        <begin position="6"/>
        <end position="27"/>
    </location>
</feature>
<evidence type="ECO:0000256" key="3">
    <source>
        <dbReference type="ARBA" id="ARBA00022748"/>
    </source>
</evidence>
<evidence type="ECO:0000256" key="6">
    <source>
        <dbReference type="SAM" id="Phobius"/>
    </source>
</evidence>
<feature type="domain" description="Cytochrome c assembly protein" evidence="7">
    <location>
        <begin position="191"/>
        <end position="350"/>
    </location>
</feature>
<evidence type="ECO:0000313" key="8">
    <source>
        <dbReference type="EMBL" id="BAK37805.1"/>
    </source>
</evidence>
<dbReference type="GO" id="GO:0017004">
    <property type="term" value="P:cytochrome complex assembly"/>
    <property type="evidence" value="ECO:0007669"/>
    <property type="project" value="UniProtKB-KW"/>
</dbReference>
<feature type="transmembrane region" description="Helical" evidence="6">
    <location>
        <begin position="260"/>
        <end position="283"/>
    </location>
</feature>
<evidence type="ECO:0000256" key="1">
    <source>
        <dbReference type="ARBA" id="ARBA00004141"/>
    </source>
</evidence>
<keyword evidence="4 6" id="KW-1133">Transmembrane helix</keyword>
<dbReference type="HOGENOM" id="CLU_049710_0_0_11"/>
<keyword evidence="3" id="KW-0201">Cytochrome c-type biogenesis</keyword>
<name>F5XF67_MICPN</name>
<dbReference type="PANTHER" id="PTHR30071:SF1">
    <property type="entry name" value="CYTOCHROME B_B6 PROTEIN-RELATED"/>
    <property type="match status" value="1"/>
</dbReference>
<dbReference type="STRING" id="1032480.MLP_47910"/>
<organism evidence="8 9">
    <name type="scientific">Microlunatus phosphovorus (strain ATCC 700054 / DSM 10555 / JCM 9379 / NBRC 101784 / NCIMB 13414 / VKM Ac-1990 / NM-1)</name>
    <dbReference type="NCBI Taxonomy" id="1032480"/>
    <lineage>
        <taxon>Bacteria</taxon>
        <taxon>Bacillati</taxon>
        <taxon>Actinomycetota</taxon>
        <taxon>Actinomycetes</taxon>
        <taxon>Propionibacteriales</taxon>
        <taxon>Propionibacteriaceae</taxon>
        <taxon>Microlunatus</taxon>
    </lineage>
</organism>
<dbReference type="AlphaFoldDB" id="F5XF67"/>
<dbReference type="Proteomes" id="UP000007947">
    <property type="component" value="Chromosome"/>
</dbReference>
<feature type="transmembrane region" description="Helical" evidence="6">
    <location>
        <begin position="145"/>
        <end position="166"/>
    </location>
</feature>
<comment type="subcellular location">
    <subcellularLocation>
        <location evidence="1">Membrane</location>
        <topology evidence="1">Multi-pass membrane protein</topology>
    </subcellularLocation>
</comment>
<dbReference type="InterPro" id="IPR002541">
    <property type="entry name" value="Cyt_c_assembly"/>
</dbReference>
<keyword evidence="9" id="KW-1185">Reference proteome</keyword>
<keyword evidence="5 6" id="KW-0472">Membrane</keyword>
<keyword evidence="2 6" id="KW-0812">Transmembrane</keyword>
<dbReference type="GO" id="GO:0005886">
    <property type="term" value="C:plasma membrane"/>
    <property type="evidence" value="ECO:0007669"/>
    <property type="project" value="TreeGrafter"/>
</dbReference>
<dbReference type="PANTHER" id="PTHR30071">
    <property type="entry name" value="HEME EXPORTER PROTEIN C"/>
    <property type="match status" value="1"/>
</dbReference>
<feature type="transmembrane region" description="Helical" evidence="6">
    <location>
        <begin position="298"/>
        <end position="313"/>
    </location>
</feature>
<dbReference type="InterPro" id="IPR017562">
    <property type="entry name" value="Cyt_c_biogenesis_CcsA"/>
</dbReference>
<feature type="transmembrane region" description="Helical" evidence="6">
    <location>
        <begin position="208"/>
        <end position="234"/>
    </location>
</feature>
<accession>F5XF67</accession>
<feature type="transmembrane region" description="Helical" evidence="6">
    <location>
        <begin position="325"/>
        <end position="346"/>
    </location>
</feature>
<dbReference type="Pfam" id="PF01578">
    <property type="entry name" value="Cytochrom_C_asm"/>
    <property type="match status" value="1"/>
</dbReference>
<dbReference type="NCBIfam" id="TIGR03144">
    <property type="entry name" value="cytochr_II_ccsB"/>
    <property type="match status" value="1"/>
</dbReference>
<protein>
    <submittedName>
        <fullName evidence="8">Putative cytochrome c biogenesis protein ResC</fullName>
    </submittedName>
</protein>
<dbReference type="GO" id="GO:0020037">
    <property type="term" value="F:heme binding"/>
    <property type="evidence" value="ECO:0007669"/>
    <property type="project" value="InterPro"/>
</dbReference>
<dbReference type="RefSeq" id="WP_013865629.1">
    <property type="nucleotide sequence ID" value="NC_015635.1"/>
</dbReference>
<sequence length="355" mass="37403">MNLEYYSNAALVAAVVIYLLAMTAHAAEWAAARRSPVEEPTSDRELAGVGAAVSASAAGAGSVGSAGAAGAGSSAGRVADGIAAGGAGGLPNAATLDADLDRRVREMRVELWGRIGVALTLIGFLLSLTGTVLRGVAAGRPPWGNMYEFTITAMTLVVGVYLVMLWRAGARWLGLPVTLLAAVGNGLAVTVFYVAVAPLVPALHSVWFIIHIVAAAVAGAAFNVGALLTVVFLVRQRAEKRGKVGGYLARIPNARKLDLLAYRFHAFAFPLWTFTVAAGAIWAEYAWGRYWGWDPKETWALVTWVIYACYLHARSTAGWRGTRAAVIALIGVASFWFNFVGINLLVSGLHSYAGI</sequence>
<evidence type="ECO:0000256" key="4">
    <source>
        <dbReference type="ARBA" id="ARBA00022989"/>
    </source>
</evidence>